<sequence>MQKDFNDVKVSFEVGGRGDFIVELDGKVIFSKKALKDGERFPEVGEISKLIKEN</sequence>
<comment type="caution">
    <text evidence="2">The sequence shown here is derived from an EMBL/GenBank/DDBJ whole genome shotgun (WGS) entry which is preliminary data.</text>
</comment>
<reference evidence="2 3" key="1">
    <citation type="submission" date="2018-06" db="EMBL/GenBank/DDBJ databases">
        <authorList>
            <consortium name="PulseNet: The National Subtyping Network for Foodborne Disease Surveillance"/>
            <person name="Tarr C.L."/>
            <person name="Trees E."/>
            <person name="Katz L.S."/>
            <person name="Carleton-Romer H.A."/>
            <person name="Stroika S."/>
            <person name="Kucerova Z."/>
            <person name="Roache K.F."/>
            <person name="Sabol A.L."/>
            <person name="Besser J."/>
            <person name="Gerner-Smidt P."/>
        </authorList>
    </citation>
    <scope>NUCLEOTIDE SEQUENCE [LARGE SCALE GENOMIC DNA]</scope>
    <source>
        <strain evidence="2 3">PNUSAC003104</strain>
    </source>
</reference>
<dbReference type="EMBL" id="AABVLA010000043">
    <property type="protein sequence ID" value="EAJ1622652.1"/>
    <property type="molecule type" value="Genomic_DNA"/>
</dbReference>
<name>A0A5L8V2I0_CAMUP</name>
<accession>A0A5L8V2I0</accession>
<dbReference type="Proteomes" id="UP000535305">
    <property type="component" value="Unassembled WGS sequence"/>
</dbReference>
<evidence type="ECO:0000256" key="1">
    <source>
        <dbReference type="ARBA" id="ARBA00023284"/>
    </source>
</evidence>
<dbReference type="InterPro" id="IPR011893">
    <property type="entry name" value="Selenoprotein_Rdx-typ"/>
</dbReference>
<keyword evidence="1" id="KW-0676">Redox-active center</keyword>
<evidence type="ECO:0008006" key="4">
    <source>
        <dbReference type="Google" id="ProtNLM"/>
    </source>
</evidence>
<gene>
    <name evidence="2" type="ORF">CT510_08415</name>
</gene>
<dbReference type="Pfam" id="PF10262">
    <property type="entry name" value="Rdx"/>
    <property type="match status" value="1"/>
</dbReference>
<evidence type="ECO:0000313" key="2">
    <source>
        <dbReference type="EMBL" id="EAJ1622652.1"/>
    </source>
</evidence>
<dbReference type="AlphaFoldDB" id="A0A5L8V2I0"/>
<dbReference type="Gene3D" id="3.40.30.10">
    <property type="entry name" value="Glutaredoxin"/>
    <property type="match status" value="1"/>
</dbReference>
<organism evidence="2 3">
    <name type="scientific">Campylobacter upsaliensis</name>
    <dbReference type="NCBI Taxonomy" id="28080"/>
    <lineage>
        <taxon>Bacteria</taxon>
        <taxon>Pseudomonadati</taxon>
        <taxon>Campylobacterota</taxon>
        <taxon>Epsilonproteobacteria</taxon>
        <taxon>Campylobacterales</taxon>
        <taxon>Campylobacteraceae</taxon>
        <taxon>Campylobacter</taxon>
    </lineage>
</organism>
<evidence type="ECO:0000313" key="3">
    <source>
        <dbReference type="Proteomes" id="UP000535305"/>
    </source>
</evidence>
<proteinExistence type="predicted"/>
<keyword evidence="3" id="KW-1185">Reference proteome</keyword>
<protein>
    <recommendedName>
        <fullName evidence="4">SelT/SelW/SelH family protein</fullName>
    </recommendedName>
</protein>